<evidence type="ECO:0000313" key="1">
    <source>
        <dbReference type="EMBL" id="MBA2851613.1"/>
    </source>
</evidence>
<gene>
    <name evidence="1" type="ORF">HNP86_001772</name>
</gene>
<reference evidence="1 2" key="1">
    <citation type="submission" date="2020-07" db="EMBL/GenBank/DDBJ databases">
        <title>Genomic Encyclopedia of Type Strains, Phase IV (KMG-V): Genome sequencing to study the core and pangenomes of soil and plant-associated prokaryotes.</title>
        <authorList>
            <person name="Whitman W."/>
        </authorList>
    </citation>
    <scope>NUCLEOTIDE SEQUENCE [LARGE SCALE GENOMIC DNA]</scope>
    <source>
        <strain evidence="1 2">A1</strain>
    </source>
</reference>
<dbReference type="RefSeq" id="WP_181501439.1">
    <property type="nucleotide sequence ID" value="NZ_JACDUH010000003.1"/>
</dbReference>
<proteinExistence type="predicted"/>
<dbReference type="AlphaFoldDB" id="A0A7J9NX70"/>
<evidence type="ECO:0000313" key="2">
    <source>
        <dbReference type="Proteomes" id="UP000564425"/>
    </source>
</evidence>
<accession>A0A7J9NX70</accession>
<name>A0A7J9NX70_METMI</name>
<comment type="caution">
    <text evidence="1">The sequence shown here is derived from an EMBL/GenBank/DDBJ whole genome shotgun (WGS) entry which is preliminary data.</text>
</comment>
<dbReference type="Proteomes" id="UP000564425">
    <property type="component" value="Unassembled WGS sequence"/>
</dbReference>
<dbReference type="EMBL" id="JACDUH010000003">
    <property type="protein sequence ID" value="MBA2851613.1"/>
    <property type="molecule type" value="Genomic_DNA"/>
</dbReference>
<organism evidence="1 2">
    <name type="scientific">Methanococcus maripaludis</name>
    <name type="common">Methanococcus deltae</name>
    <dbReference type="NCBI Taxonomy" id="39152"/>
    <lineage>
        <taxon>Archaea</taxon>
        <taxon>Methanobacteriati</taxon>
        <taxon>Methanobacteriota</taxon>
        <taxon>Methanomada group</taxon>
        <taxon>Methanococci</taxon>
        <taxon>Methanococcales</taxon>
        <taxon>Methanococcaceae</taxon>
        <taxon>Methanococcus</taxon>
    </lineage>
</organism>
<protein>
    <submittedName>
        <fullName evidence="1">Uncharacterized protein</fullName>
    </submittedName>
</protein>
<sequence>MTVTNWKKTFDEIDLSDNECRELLAGLILSRAKQSKVGNYYSECTLRRFLDETGLCLMGKGETHIIANGVDTDFYDTIMIIARYIETDLEKAKATHQKMVQSYPNVAHHHKVIGINASILFKQDFFGDD</sequence>